<dbReference type="PANTHER" id="PTHR43133:SF32">
    <property type="entry name" value="BLR3042 PROTEIN"/>
    <property type="match status" value="1"/>
</dbReference>
<keyword evidence="3" id="KW-0731">Sigma factor</keyword>
<evidence type="ECO:0000259" key="5">
    <source>
        <dbReference type="Pfam" id="PF04542"/>
    </source>
</evidence>
<evidence type="ECO:0000313" key="7">
    <source>
        <dbReference type="EMBL" id="TQL86222.1"/>
    </source>
</evidence>
<comment type="caution">
    <text evidence="7">The sequence shown here is derived from an EMBL/GenBank/DDBJ whole genome shotgun (WGS) entry which is preliminary data.</text>
</comment>
<reference evidence="7 8" key="1">
    <citation type="submission" date="2019-06" db="EMBL/GenBank/DDBJ databases">
        <title>Sequencing the genomes of 1000 actinobacteria strains.</title>
        <authorList>
            <person name="Klenk H.-P."/>
        </authorList>
    </citation>
    <scope>NUCLEOTIDE SEQUENCE [LARGE SCALE GENOMIC DNA]</scope>
    <source>
        <strain evidence="7 8">DSM 20169</strain>
    </source>
</reference>
<evidence type="ECO:0000256" key="3">
    <source>
        <dbReference type="ARBA" id="ARBA00023082"/>
    </source>
</evidence>
<organism evidence="7 8">
    <name type="scientific">Microbacterium saperdae</name>
    <dbReference type="NCBI Taxonomy" id="69368"/>
    <lineage>
        <taxon>Bacteria</taxon>
        <taxon>Bacillati</taxon>
        <taxon>Actinomycetota</taxon>
        <taxon>Actinomycetes</taxon>
        <taxon>Micrococcales</taxon>
        <taxon>Microbacteriaceae</taxon>
        <taxon>Microbacterium</taxon>
    </lineage>
</organism>
<feature type="domain" description="RNA polymerase sigma factor 70 region 4 type 2" evidence="6">
    <location>
        <begin position="132"/>
        <end position="183"/>
    </location>
</feature>
<evidence type="ECO:0000256" key="1">
    <source>
        <dbReference type="ARBA" id="ARBA00010641"/>
    </source>
</evidence>
<keyword evidence="8" id="KW-1185">Reference proteome</keyword>
<dbReference type="InterPro" id="IPR014284">
    <property type="entry name" value="RNA_pol_sigma-70_dom"/>
</dbReference>
<dbReference type="GO" id="GO:0006352">
    <property type="term" value="P:DNA-templated transcription initiation"/>
    <property type="evidence" value="ECO:0007669"/>
    <property type="project" value="InterPro"/>
</dbReference>
<dbReference type="Proteomes" id="UP000317209">
    <property type="component" value="Unassembled WGS sequence"/>
</dbReference>
<dbReference type="Pfam" id="PF08281">
    <property type="entry name" value="Sigma70_r4_2"/>
    <property type="match status" value="1"/>
</dbReference>
<sequence>MNQRGLSRYQHGVDIDARTLLSRVGDGDEAALATLYARYEGAVFGFVLRRVSDRELAEEISADVWLGCWRSAKGFRGDSRVLTWLLGIASRQIHAHVRGRRIHTVPLVEELDIPGDASDDPASIVGDAAAAQDLVDAIRALPPSLFEVVSLAWLHELPYDEIAAAAGIPVGTVKSRVSRARTLLRARIGESDE</sequence>
<dbReference type="SUPFAM" id="SSF88659">
    <property type="entry name" value="Sigma3 and sigma4 domains of RNA polymerase sigma factors"/>
    <property type="match status" value="1"/>
</dbReference>
<dbReference type="EMBL" id="VFOX01000001">
    <property type="protein sequence ID" value="TQL86222.1"/>
    <property type="molecule type" value="Genomic_DNA"/>
</dbReference>
<evidence type="ECO:0000313" key="8">
    <source>
        <dbReference type="Proteomes" id="UP000317209"/>
    </source>
</evidence>
<dbReference type="InterPro" id="IPR039425">
    <property type="entry name" value="RNA_pol_sigma-70-like"/>
</dbReference>
<dbReference type="SUPFAM" id="SSF88946">
    <property type="entry name" value="Sigma2 domain of RNA polymerase sigma factors"/>
    <property type="match status" value="1"/>
</dbReference>
<dbReference type="InterPro" id="IPR013325">
    <property type="entry name" value="RNA_pol_sigma_r2"/>
</dbReference>
<keyword evidence="4" id="KW-0804">Transcription</keyword>
<dbReference type="PANTHER" id="PTHR43133">
    <property type="entry name" value="RNA POLYMERASE ECF-TYPE SIGMA FACTO"/>
    <property type="match status" value="1"/>
</dbReference>
<keyword evidence="2" id="KW-0805">Transcription regulation</keyword>
<protein>
    <submittedName>
        <fullName evidence="7">RNA polymerase sigma-70 factor (ECF subfamily)</fullName>
    </submittedName>
</protein>
<accession>A0A543BN20</accession>
<evidence type="ECO:0000256" key="2">
    <source>
        <dbReference type="ARBA" id="ARBA00023015"/>
    </source>
</evidence>
<dbReference type="Gene3D" id="1.10.10.10">
    <property type="entry name" value="Winged helix-like DNA-binding domain superfamily/Winged helix DNA-binding domain"/>
    <property type="match status" value="1"/>
</dbReference>
<dbReference type="InterPro" id="IPR036388">
    <property type="entry name" value="WH-like_DNA-bd_sf"/>
</dbReference>
<evidence type="ECO:0000256" key="4">
    <source>
        <dbReference type="ARBA" id="ARBA00023163"/>
    </source>
</evidence>
<dbReference type="Gene3D" id="1.10.1740.10">
    <property type="match status" value="1"/>
</dbReference>
<dbReference type="CDD" id="cd06171">
    <property type="entry name" value="Sigma70_r4"/>
    <property type="match status" value="1"/>
</dbReference>
<evidence type="ECO:0000259" key="6">
    <source>
        <dbReference type="Pfam" id="PF08281"/>
    </source>
</evidence>
<gene>
    <name evidence="7" type="ORF">FB560_1872</name>
</gene>
<comment type="similarity">
    <text evidence="1">Belongs to the sigma-70 factor family. ECF subfamily.</text>
</comment>
<dbReference type="InterPro" id="IPR013249">
    <property type="entry name" value="RNA_pol_sigma70_r4_t2"/>
</dbReference>
<feature type="domain" description="RNA polymerase sigma-70 region 2" evidence="5">
    <location>
        <begin position="35"/>
        <end position="101"/>
    </location>
</feature>
<dbReference type="GO" id="GO:0003677">
    <property type="term" value="F:DNA binding"/>
    <property type="evidence" value="ECO:0007669"/>
    <property type="project" value="InterPro"/>
</dbReference>
<dbReference type="AlphaFoldDB" id="A0A543BN20"/>
<name>A0A543BN20_9MICO</name>
<dbReference type="InterPro" id="IPR013324">
    <property type="entry name" value="RNA_pol_sigma_r3/r4-like"/>
</dbReference>
<dbReference type="InterPro" id="IPR007627">
    <property type="entry name" value="RNA_pol_sigma70_r2"/>
</dbReference>
<proteinExistence type="inferred from homology"/>
<dbReference type="Pfam" id="PF04542">
    <property type="entry name" value="Sigma70_r2"/>
    <property type="match status" value="1"/>
</dbReference>
<dbReference type="GO" id="GO:0016987">
    <property type="term" value="F:sigma factor activity"/>
    <property type="evidence" value="ECO:0007669"/>
    <property type="project" value="UniProtKB-KW"/>
</dbReference>
<dbReference type="NCBIfam" id="TIGR02937">
    <property type="entry name" value="sigma70-ECF"/>
    <property type="match status" value="1"/>
</dbReference>